<organism evidence="1 2">
    <name type="scientific">Candidatus Beckwithbacteria bacterium GW2011_GWA2_43_10</name>
    <dbReference type="NCBI Taxonomy" id="1618369"/>
    <lineage>
        <taxon>Bacteria</taxon>
        <taxon>Candidatus Beckwithiibacteriota</taxon>
    </lineage>
</organism>
<accession>A0A0G1C4R0</accession>
<dbReference type="AlphaFoldDB" id="A0A0G1C4R0"/>
<dbReference type="PANTHER" id="PTHR30289:SF1">
    <property type="entry name" value="PEBP (PHOSPHATIDYLETHANOLAMINE-BINDING PROTEIN) FAMILY PROTEIN"/>
    <property type="match status" value="1"/>
</dbReference>
<dbReference type="EMBL" id="LCEW01000002">
    <property type="protein sequence ID" value="KKS80625.1"/>
    <property type="molecule type" value="Genomic_DNA"/>
</dbReference>
<gene>
    <name evidence="1" type="ORF">UV54_C0002G0037</name>
</gene>
<sequence>MQLTSVFSNNQAIPSKFTCDGGNVNPELNISGVPKEAKGLSLIVDDPDAPSGDFVHWVMWNFGPETQQIKENTIPTGVGTVVGKNDFGNNEYGGPCPPSGTHRYQFTVYALDKKLDLPAVSGKKELLAVMNGHILAETKLTGKYR</sequence>
<dbReference type="Proteomes" id="UP000034213">
    <property type="component" value="Unassembled WGS sequence"/>
</dbReference>
<dbReference type="Pfam" id="PF01161">
    <property type="entry name" value="PBP"/>
    <property type="match status" value="1"/>
</dbReference>
<dbReference type="InterPro" id="IPR005247">
    <property type="entry name" value="YbhB_YbcL/LppC-like"/>
</dbReference>
<dbReference type="STRING" id="1618369.UV54_C0002G0037"/>
<dbReference type="NCBIfam" id="TIGR00481">
    <property type="entry name" value="YbhB/YbcL family Raf kinase inhibitor-like protein"/>
    <property type="match status" value="1"/>
</dbReference>
<dbReference type="Gene3D" id="3.90.280.10">
    <property type="entry name" value="PEBP-like"/>
    <property type="match status" value="1"/>
</dbReference>
<dbReference type="InterPro" id="IPR036610">
    <property type="entry name" value="PEBP-like_sf"/>
</dbReference>
<reference evidence="1 2" key="1">
    <citation type="journal article" date="2015" name="Nature">
        <title>rRNA introns, odd ribosomes, and small enigmatic genomes across a large radiation of phyla.</title>
        <authorList>
            <person name="Brown C.T."/>
            <person name="Hug L.A."/>
            <person name="Thomas B.C."/>
            <person name="Sharon I."/>
            <person name="Castelle C.J."/>
            <person name="Singh A."/>
            <person name="Wilkins M.J."/>
            <person name="Williams K.H."/>
            <person name="Banfield J.F."/>
        </authorList>
    </citation>
    <scope>NUCLEOTIDE SEQUENCE [LARGE SCALE GENOMIC DNA]</scope>
</reference>
<evidence type="ECO:0000313" key="1">
    <source>
        <dbReference type="EMBL" id="KKS80625.1"/>
    </source>
</evidence>
<evidence type="ECO:0000313" key="2">
    <source>
        <dbReference type="Proteomes" id="UP000034213"/>
    </source>
</evidence>
<protein>
    <submittedName>
        <fullName evidence="1">Phospholipid-binding protein, PBP family</fullName>
    </submittedName>
</protein>
<dbReference type="InterPro" id="IPR008914">
    <property type="entry name" value="PEBP"/>
</dbReference>
<dbReference type="CDD" id="cd00865">
    <property type="entry name" value="PEBP_bact_arch"/>
    <property type="match status" value="1"/>
</dbReference>
<name>A0A0G1C4R0_9BACT</name>
<proteinExistence type="predicted"/>
<comment type="caution">
    <text evidence="1">The sequence shown here is derived from an EMBL/GenBank/DDBJ whole genome shotgun (WGS) entry which is preliminary data.</text>
</comment>
<dbReference type="PANTHER" id="PTHR30289">
    <property type="entry name" value="UNCHARACTERIZED PROTEIN YBCL-RELATED"/>
    <property type="match status" value="1"/>
</dbReference>
<dbReference type="SUPFAM" id="SSF49777">
    <property type="entry name" value="PEBP-like"/>
    <property type="match status" value="1"/>
</dbReference>